<evidence type="ECO:0000256" key="1">
    <source>
        <dbReference type="ARBA" id="ARBA00004167"/>
    </source>
</evidence>
<feature type="chain" id="PRO_5006617267" description="Wall-associated receptor kinase galacturonan-binding domain-containing protein" evidence="4">
    <location>
        <begin position="28"/>
        <end position="335"/>
    </location>
</feature>
<accession>A0A0S3RMN3</accession>
<dbReference type="GO" id="GO:0016020">
    <property type="term" value="C:membrane"/>
    <property type="evidence" value="ECO:0007669"/>
    <property type="project" value="UniProtKB-SubCell"/>
</dbReference>
<feature type="signal peptide" evidence="4">
    <location>
        <begin position="1"/>
        <end position="27"/>
    </location>
</feature>
<gene>
    <name evidence="6" type="primary">Vigan.03G175400</name>
    <name evidence="6" type="ORF">VIGAN_03175400</name>
</gene>
<reference evidence="6 7" key="1">
    <citation type="journal article" date="2015" name="Sci. Rep.">
        <title>The power of single molecule real-time sequencing technology in the de novo assembly of a eukaryotic genome.</title>
        <authorList>
            <person name="Sakai H."/>
            <person name="Naito K."/>
            <person name="Ogiso-Tanaka E."/>
            <person name="Takahashi Y."/>
            <person name="Iseki K."/>
            <person name="Muto C."/>
            <person name="Satou K."/>
            <person name="Teruya K."/>
            <person name="Shiroma A."/>
            <person name="Shimoji M."/>
            <person name="Hirano T."/>
            <person name="Itoh T."/>
            <person name="Kaga A."/>
            <person name="Tomooka N."/>
        </authorList>
    </citation>
    <scope>NUCLEOTIDE SEQUENCE [LARGE SCALE GENOMIC DNA]</scope>
    <source>
        <strain evidence="7">cv. Shumari</strain>
    </source>
</reference>
<organism evidence="6 7">
    <name type="scientific">Vigna angularis var. angularis</name>
    <dbReference type="NCBI Taxonomy" id="157739"/>
    <lineage>
        <taxon>Eukaryota</taxon>
        <taxon>Viridiplantae</taxon>
        <taxon>Streptophyta</taxon>
        <taxon>Embryophyta</taxon>
        <taxon>Tracheophyta</taxon>
        <taxon>Spermatophyta</taxon>
        <taxon>Magnoliopsida</taxon>
        <taxon>eudicotyledons</taxon>
        <taxon>Gunneridae</taxon>
        <taxon>Pentapetalae</taxon>
        <taxon>rosids</taxon>
        <taxon>fabids</taxon>
        <taxon>Fabales</taxon>
        <taxon>Fabaceae</taxon>
        <taxon>Papilionoideae</taxon>
        <taxon>50 kb inversion clade</taxon>
        <taxon>NPAAA clade</taxon>
        <taxon>indigoferoid/millettioid clade</taxon>
        <taxon>Phaseoleae</taxon>
        <taxon>Vigna</taxon>
    </lineage>
</organism>
<dbReference type="Proteomes" id="UP000291084">
    <property type="component" value="Chromosome 3"/>
</dbReference>
<evidence type="ECO:0000256" key="3">
    <source>
        <dbReference type="SAM" id="Phobius"/>
    </source>
</evidence>
<dbReference type="Pfam" id="PF13947">
    <property type="entry name" value="GUB_WAK_bind"/>
    <property type="match status" value="1"/>
</dbReference>
<comment type="subcellular location">
    <subcellularLocation>
        <location evidence="1">Membrane</location>
        <topology evidence="1">Single-pass membrane protein</topology>
    </subcellularLocation>
</comment>
<evidence type="ECO:0000313" key="6">
    <source>
        <dbReference type="EMBL" id="BAT81853.1"/>
    </source>
</evidence>
<protein>
    <recommendedName>
        <fullName evidence="5">Wall-associated receptor kinase galacturonan-binding domain-containing protein</fullName>
    </recommendedName>
</protein>
<keyword evidence="7" id="KW-1185">Reference proteome</keyword>
<dbReference type="GO" id="GO:0030247">
    <property type="term" value="F:polysaccharide binding"/>
    <property type="evidence" value="ECO:0007669"/>
    <property type="project" value="InterPro"/>
</dbReference>
<dbReference type="PANTHER" id="PTHR33138">
    <property type="entry name" value="OS01G0690200 PROTEIN"/>
    <property type="match status" value="1"/>
</dbReference>
<keyword evidence="3" id="KW-1133">Transmembrane helix</keyword>
<name>A0A0S3RMN3_PHAAN</name>
<keyword evidence="3" id="KW-0812">Transmembrane</keyword>
<evidence type="ECO:0000256" key="2">
    <source>
        <dbReference type="ARBA" id="ARBA00022729"/>
    </source>
</evidence>
<keyword evidence="3" id="KW-0472">Membrane</keyword>
<feature type="transmembrane region" description="Helical" evidence="3">
    <location>
        <begin position="313"/>
        <end position="332"/>
    </location>
</feature>
<dbReference type="EMBL" id="AP015036">
    <property type="protein sequence ID" value="BAT81853.1"/>
    <property type="molecule type" value="Genomic_DNA"/>
</dbReference>
<feature type="domain" description="Wall-associated receptor kinase galacturonan-binding" evidence="5">
    <location>
        <begin position="37"/>
        <end position="100"/>
    </location>
</feature>
<evidence type="ECO:0000313" key="7">
    <source>
        <dbReference type="Proteomes" id="UP000291084"/>
    </source>
</evidence>
<proteinExistence type="predicted"/>
<dbReference type="OrthoDB" id="1513794at2759"/>
<evidence type="ECO:0000259" key="5">
    <source>
        <dbReference type="Pfam" id="PF13947"/>
    </source>
</evidence>
<sequence length="335" mass="38643">MSPTMVIWREMVLLVMFLLFLVQQVCATKEQEHATECLPSFCGKIANISRPFRLKGDPIHCGDRRYELNCENNVTVLNLYGKKYHVQAINYDNFTIRVVDPGVEEPSCSSLPRYFLSQSNFSDTYLAHNVDPYRVTQSQFSEVIGFYEKSLFKHIIYLNCSHPVSENHRYVNTTPFVKWESKGYMYAFAGNLTAASFEVGCRIKLVSPTSWWGLDENEYSYTVMNTALLYGFEMSWLHSACDDHCANSSYGECYMDSSILKLQCSLSCNILYMSSLLTDCGKATWLQRIANGAYYFVIYVGAGEFFNFFTLKITLVMCWFYRTFIIIVCIHLNKL</sequence>
<dbReference type="InterPro" id="IPR025287">
    <property type="entry name" value="WAK_GUB"/>
</dbReference>
<evidence type="ECO:0000256" key="4">
    <source>
        <dbReference type="SAM" id="SignalP"/>
    </source>
</evidence>
<dbReference type="PANTHER" id="PTHR33138:SF30">
    <property type="entry name" value="LEAF RUST 10 DISEASE-RESISTANCE LOCUS RECEPTOR-LIKE PROTEIN KINASE-LIKE 2.7"/>
    <property type="match status" value="1"/>
</dbReference>
<keyword evidence="2 4" id="KW-0732">Signal</keyword>
<dbReference type="AlphaFoldDB" id="A0A0S3RMN3"/>